<evidence type="ECO:0000256" key="1">
    <source>
        <dbReference type="ARBA" id="ARBA00001784"/>
    </source>
</evidence>
<dbReference type="InterPro" id="IPR005128">
    <property type="entry name" value="Acetolactate_a_deCO2ase"/>
</dbReference>
<evidence type="ECO:0000256" key="8">
    <source>
        <dbReference type="ARBA" id="ARBA00023239"/>
    </source>
</evidence>
<keyword evidence="7" id="KW-0005">Acetoin biosynthesis</keyword>
<dbReference type="Gene3D" id="3.30.1330.80">
    <property type="entry name" value="Hypothetical protein, similar to alpha- acetolactate decarboxylase, domain 2"/>
    <property type="match status" value="1"/>
</dbReference>
<reference evidence="11" key="1">
    <citation type="submission" date="2017-10" db="EMBL/GenBank/DDBJ databases">
        <authorList>
            <person name="Frank J."/>
        </authorList>
    </citation>
    <scope>NUCLEOTIDE SEQUENCE [LARGE SCALE GENOMIC DNA]</scope>
</reference>
<keyword evidence="8 10" id="KW-0456">Lyase</keyword>
<dbReference type="UniPathway" id="UPA00626">
    <property type="reaction ID" value="UER00678"/>
</dbReference>
<dbReference type="EC" id="4.1.1.5" evidence="4"/>
<name>A0A2C9CKX4_KUEST</name>
<keyword evidence="6" id="KW-0210">Decarboxylase</keyword>
<dbReference type="OrthoDB" id="8612680at2"/>
<dbReference type="EMBL" id="CP049055">
    <property type="protein sequence ID" value="QII12387.1"/>
    <property type="molecule type" value="Genomic_DNA"/>
</dbReference>
<sequence>MMAWLLQPGVDFKTFKLVMDNAVPTKNIFYAIQIKGRFRDIKLRSVPKQHKPYAPLSAIIKKQPLFYSKNIEGTIVGFRCPPFVEGLNVPGYHFHFISKDTKMGGHVLDFTIEETMLQIDYTPKFFMLLPDSEEFYKADQTINREEELQKI</sequence>
<evidence type="ECO:0000256" key="4">
    <source>
        <dbReference type="ARBA" id="ARBA00013204"/>
    </source>
</evidence>
<dbReference type="AlphaFoldDB" id="A0A2C9CKX4"/>
<comment type="pathway">
    <text evidence="2">Polyol metabolism; (R,R)-butane-2,3-diol biosynthesis; (R,R)-butane-2,3-diol from pyruvate: step 2/3.</text>
</comment>
<evidence type="ECO:0000313" key="9">
    <source>
        <dbReference type="EMBL" id="QII12387.1"/>
    </source>
</evidence>
<dbReference type="PANTHER" id="PTHR35524">
    <property type="entry name" value="ALPHA-ACETOLACTATE DECARBOXYLASE"/>
    <property type="match status" value="1"/>
</dbReference>
<dbReference type="CDD" id="cd17299">
    <property type="entry name" value="acetolactate_decarboxylase"/>
    <property type="match status" value="1"/>
</dbReference>
<evidence type="ECO:0000256" key="6">
    <source>
        <dbReference type="ARBA" id="ARBA00022793"/>
    </source>
</evidence>
<evidence type="ECO:0000256" key="5">
    <source>
        <dbReference type="ARBA" id="ARBA00020164"/>
    </source>
</evidence>
<dbReference type="PANTHER" id="PTHR35524:SF1">
    <property type="entry name" value="ALPHA-ACETOLACTATE DECARBOXYLASE"/>
    <property type="match status" value="1"/>
</dbReference>
<dbReference type="RefSeq" id="WP_099326750.1">
    <property type="nucleotide sequence ID" value="NZ_CP049055.1"/>
</dbReference>
<keyword evidence="11" id="KW-1185">Reference proteome</keyword>
<dbReference type="Pfam" id="PF03306">
    <property type="entry name" value="AAL_decarboxy"/>
    <property type="match status" value="1"/>
</dbReference>
<gene>
    <name evidence="10" type="primary">aldB</name>
    <name evidence="9" type="ORF">KsCSTR_30080</name>
    <name evidence="10" type="ORF">KSMBR1_3827</name>
</gene>
<proteinExistence type="inferred from homology"/>
<evidence type="ECO:0000256" key="3">
    <source>
        <dbReference type="ARBA" id="ARBA00007106"/>
    </source>
</evidence>
<dbReference type="Proteomes" id="UP000501926">
    <property type="component" value="Chromosome"/>
</dbReference>
<protein>
    <recommendedName>
        <fullName evidence="5">Alpha-acetolactate decarboxylase</fullName>
        <ecNumber evidence="4">4.1.1.5</ecNumber>
    </recommendedName>
</protein>
<dbReference type="GO" id="GO:0045151">
    <property type="term" value="P:acetoin biosynthetic process"/>
    <property type="evidence" value="ECO:0007669"/>
    <property type="project" value="UniProtKB-KW"/>
</dbReference>
<evidence type="ECO:0000313" key="10">
    <source>
        <dbReference type="EMBL" id="SOH06300.1"/>
    </source>
</evidence>
<comment type="similarity">
    <text evidence="3">Belongs to the alpha-acetolactate decarboxylase family.</text>
</comment>
<reference evidence="9 12" key="3">
    <citation type="submission" date="2020-02" db="EMBL/GenBank/DDBJ databases">
        <title>Newly sequenced genome of strain CSTR1 showed variability in Candidatus Kuenenia stuttgartiensis genomes.</title>
        <authorList>
            <person name="Ding C."/>
            <person name="Adrian L."/>
        </authorList>
    </citation>
    <scope>NUCLEOTIDE SEQUENCE [LARGE SCALE GENOMIC DNA]</scope>
    <source>
        <strain evidence="9 12">CSTR1</strain>
    </source>
</reference>
<comment type="catalytic activity">
    <reaction evidence="1">
        <text>(2S)-2-acetolactate + H(+) = (R)-acetoin + CO2</text>
        <dbReference type="Rhea" id="RHEA:21580"/>
        <dbReference type="ChEBI" id="CHEBI:15378"/>
        <dbReference type="ChEBI" id="CHEBI:15686"/>
        <dbReference type="ChEBI" id="CHEBI:16526"/>
        <dbReference type="ChEBI" id="CHEBI:58476"/>
        <dbReference type="EC" id="4.1.1.5"/>
    </reaction>
</comment>
<dbReference type="Proteomes" id="UP000221734">
    <property type="component" value="Chromosome Kuenenia_stuttgartiensis_MBR1"/>
</dbReference>
<evidence type="ECO:0000313" key="12">
    <source>
        <dbReference type="Proteomes" id="UP000501926"/>
    </source>
</evidence>
<evidence type="ECO:0000313" key="11">
    <source>
        <dbReference type="Proteomes" id="UP000221734"/>
    </source>
</evidence>
<dbReference type="KEGG" id="kst:KSMBR1_3827"/>
<dbReference type="SUPFAM" id="SSF117856">
    <property type="entry name" value="AF0104/ALDC/Ptd012-like"/>
    <property type="match status" value="1"/>
</dbReference>
<dbReference type="EMBL" id="LT934425">
    <property type="protein sequence ID" value="SOH06300.1"/>
    <property type="molecule type" value="Genomic_DNA"/>
</dbReference>
<organism evidence="10 11">
    <name type="scientific">Kuenenia stuttgartiensis</name>
    <dbReference type="NCBI Taxonomy" id="174633"/>
    <lineage>
        <taxon>Bacteria</taxon>
        <taxon>Pseudomonadati</taxon>
        <taxon>Planctomycetota</taxon>
        <taxon>Candidatus Brocadiia</taxon>
        <taxon>Candidatus Brocadiales</taxon>
        <taxon>Candidatus Brocadiaceae</taxon>
        <taxon>Candidatus Kuenenia</taxon>
    </lineage>
</organism>
<dbReference type="GO" id="GO:0047605">
    <property type="term" value="F:acetolactate decarboxylase activity"/>
    <property type="evidence" value="ECO:0007669"/>
    <property type="project" value="UniProtKB-EC"/>
</dbReference>
<evidence type="ECO:0000256" key="2">
    <source>
        <dbReference type="ARBA" id="ARBA00005170"/>
    </source>
</evidence>
<accession>A0A2C9CKX4</accession>
<reference evidence="10" key="2">
    <citation type="submission" date="2017-10" db="EMBL/GenBank/DDBJ databases">
        <authorList>
            <person name="Banno H."/>
            <person name="Chua N.-H."/>
        </authorList>
    </citation>
    <scope>NUCLEOTIDE SEQUENCE [LARGE SCALE GENOMIC DNA]</scope>
    <source>
        <strain evidence="10">Kuenenia_mbr1_ru-nijmegen</strain>
    </source>
</reference>
<evidence type="ECO:0000256" key="7">
    <source>
        <dbReference type="ARBA" id="ARBA00023061"/>
    </source>
</evidence>